<feature type="domain" description="Aminoglycoside phosphotransferase" evidence="1">
    <location>
        <begin position="31"/>
        <end position="217"/>
    </location>
</feature>
<sequence>RPPPIRYPDLGLIVKFGLEITIAEGQCLWAMKHLLEEKVPVPEVYGWCKDGKDVFIYMELVDGVTLEDRWDSLSTEERIEICKQLDGMMKSLRLLEQDPDVRFIGHIGRQPLQDVIFECSPVVPGPFPTVKAYHDFFAFSTETPHPYRHFLPDDLPTTFTHGDLHRSNIIVSPIDAEGQPRVLAIIDWHQSGWLPNYWEFSKARWCVAIGEEWEAEYL</sequence>
<proteinExistence type="predicted"/>
<evidence type="ECO:0000313" key="3">
    <source>
        <dbReference type="Proteomes" id="UP000194127"/>
    </source>
</evidence>
<reference evidence="2 3" key="1">
    <citation type="submission" date="2017-04" db="EMBL/GenBank/DDBJ databases">
        <title>Genome Sequence of the Model Brown-Rot Fungus Postia placenta SB12.</title>
        <authorList>
            <consortium name="DOE Joint Genome Institute"/>
            <person name="Gaskell J."/>
            <person name="Kersten P."/>
            <person name="Larrondo L.F."/>
            <person name="Canessa P."/>
            <person name="Martinez D."/>
            <person name="Hibbett D."/>
            <person name="Schmoll M."/>
            <person name="Kubicek C.P."/>
            <person name="Martinez A.T."/>
            <person name="Yadav J."/>
            <person name="Master E."/>
            <person name="Magnuson J.K."/>
            <person name="James T."/>
            <person name="Yaver D."/>
            <person name="Berka R."/>
            <person name="Labutti K."/>
            <person name="Lipzen A."/>
            <person name="Aerts A."/>
            <person name="Barry K."/>
            <person name="Henrissat B."/>
            <person name="Blanchette R."/>
            <person name="Grigoriev I."/>
            <person name="Cullen D."/>
        </authorList>
    </citation>
    <scope>NUCLEOTIDE SEQUENCE [LARGE SCALE GENOMIC DNA]</scope>
    <source>
        <strain evidence="2 3">MAD-698-R-SB12</strain>
    </source>
</reference>
<name>A0A1X6MRR0_9APHY</name>
<gene>
    <name evidence="2" type="ORF">POSPLADRAFT_1100611</name>
</gene>
<feature type="non-terminal residue" evidence="2">
    <location>
        <position position="1"/>
    </location>
</feature>
<feature type="non-terminal residue" evidence="2">
    <location>
        <position position="218"/>
    </location>
</feature>
<dbReference type="RefSeq" id="XP_024335710.1">
    <property type="nucleotide sequence ID" value="XM_024483203.1"/>
</dbReference>
<dbReference type="InterPro" id="IPR011009">
    <property type="entry name" value="Kinase-like_dom_sf"/>
</dbReference>
<organism evidence="2 3">
    <name type="scientific">Postia placenta MAD-698-R-SB12</name>
    <dbReference type="NCBI Taxonomy" id="670580"/>
    <lineage>
        <taxon>Eukaryota</taxon>
        <taxon>Fungi</taxon>
        <taxon>Dikarya</taxon>
        <taxon>Basidiomycota</taxon>
        <taxon>Agaricomycotina</taxon>
        <taxon>Agaricomycetes</taxon>
        <taxon>Polyporales</taxon>
        <taxon>Adustoporiaceae</taxon>
        <taxon>Rhodonia</taxon>
    </lineage>
</organism>
<dbReference type="EMBL" id="KZ110603">
    <property type="protein sequence ID" value="OSX58916.1"/>
    <property type="molecule type" value="Genomic_DNA"/>
</dbReference>
<evidence type="ECO:0000313" key="2">
    <source>
        <dbReference type="EMBL" id="OSX58916.1"/>
    </source>
</evidence>
<dbReference type="AlphaFoldDB" id="A0A1X6MRR0"/>
<evidence type="ECO:0000259" key="1">
    <source>
        <dbReference type="Pfam" id="PF01636"/>
    </source>
</evidence>
<keyword evidence="3" id="KW-1185">Reference proteome</keyword>
<dbReference type="GeneID" id="36328152"/>
<dbReference type="PANTHER" id="PTHR21310">
    <property type="entry name" value="AMINOGLYCOSIDE PHOSPHOTRANSFERASE-RELATED-RELATED"/>
    <property type="match status" value="1"/>
</dbReference>
<dbReference type="STRING" id="670580.A0A1X6MRR0"/>
<dbReference type="OrthoDB" id="5404599at2759"/>
<accession>A0A1X6MRR0</accession>
<dbReference type="Gene3D" id="3.90.1200.10">
    <property type="match status" value="1"/>
</dbReference>
<dbReference type="Pfam" id="PF01636">
    <property type="entry name" value="APH"/>
    <property type="match status" value="1"/>
</dbReference>
<dbReference type="PANTHER" id="PTHR21310:SF54">
    <property type="entry name" value="AMINOGLYCOSIDE PHOSPHOTRANSFERASE DOMAIN-CONTAINING PROTEIN"/>
    <property type="match status" value="1"/>
</dbReference>
<dbReference type="InterPro" id="IPR051678">
    <property type="entry name" value="AGP_Transferase"/>
</dbReference>
<dbReference type="InterPro" id="IPR002575">
    <property type="entry name" value="Aminoglycoside_PTrfase"/>
</dbReference>
<dbReference type="Proteomes" id="UP000194127">
    <property type="component" value="Unassembled WGS sequence"/>
</dbReference>
<dbReference type="SUPFAM" id="SSF56112">
    <property type="entry name" value="Protein kinase-like (PK-like)"/>
    <property type="match status" value="1"/>
</dbReference>
<protein>
    <recommendedName>
        <fullName evidence="1">Aminoglycoside phosphotransferase domain-containing protein</fullName>
    </recommendedName>
</protein>